<comment type="caution">
    <text evidence="6">The sequence shown here is derived from an EMBL/GenBank/DDBJ whole genome shotgun (WGS) entry which is preliminary data.</text>
</comment>
<evidence type="ECO:0000256" key="1">
    <source>
        <dbReference type="ARBA" id="ARBA00001974"/>
    </source>
</evidence>
<dbReference type="GO" id="GO:0009055">
    <property type="term" value="F:electron transfer activity"/>
    <property type="evidence" value="ECO:0007669"/>
    <property type="project" value="InterPro"/>
</dbReference>
<evidence type="ECO:0000259" key="5">
    <source>
        <dbReference type="SMART" id="SM00893"/>
    </source>
</evidence>
<name>A0A9W6P6M3_9ACTN</name>
<comment type="function">
    <text evidence="3">The electron transfer flavoprotein serves as a specific electron acceptor for other dehydrogenases. It transfers the electrons to the main respiratory chain via ETF-ubiquinone oxidoreductase (ETF dehydrogenase).</text>
</comment>
<dbReference type="RefSeq" id="WP_285759536.1">
    <property type="nucleotide sequence ID" value="NZ_BSQG01000003.1"/>
</dbReference>
<sequence length="293" mass="30444">MTQEHAPLIVVAVRHDDHPQAITPLNGIARPEGHTSALGEADRCAVEHGLRIAEELDGRCVVVAMGQSVADAALRVALAAGAAEVLRIESSRAGVGDEDGVAAAEVLDAALVSTFGPPDLVLCADRFADSGAETLSSLLAVRFGATHARGLLELTADDGETTLTALRRLDEGRRERLTVPLPAVCSVEPGSAILREATLPATVRAGRAGVPVLVVAAEPAPVTRLASVHAYRPRSRVEPATGPTDPHGRLMELVDPLVLRDSSRGPRAAGPAEPTEELLSSPRGRGYLPADTA</sequence>
<evidence type="ECO:0000313" key="6">
    <source>
        <dbReference type="EMBL" id="GLU48150.1"/>
    </source>
</evidence>
<feature type="region of interest" description="Disordered" evidence="4">
    <location>
        <begin position="258"/>
        <end position="293"/>
    </location>
</feature>
<keyword evidence="7" id="KW-1185">Reference proteome</keyword>
<dbReference type="InterPro" id="IPR030982">
    <property type="entry name" value="Mft_EtfB"/>
</dbReference>
<feature type="domain" description="Electron transfer flavoprotein alpha/beta-subunit N-terminal" evidence="5">
    <location>
        <begin position="28"/>
        <end position="224"/>
    </location>
</feature>
<organism evidence="6 7">
    <name type="scientific">Nocardiopsis ansamitocini</name>
    <dbReference type="NCBI Taxonomy" id="1670832"/>
    <lineage>
        <taxon>Bacteria</taxon>
        <taxon>Bacillati</taxon>
        <taxon>Actinomycetota</taxon>
        <taxon>Actinomycetes</taxon>
        <taxon>Streptosporangiales</taxon>
        <taxon>Nocardiopsidaceae</taxon>
        <taxon>Nocardiopsis</taxon>
    </lineage>
</organism>
<proteinExistence type="predicted"/>
<dbReference type="Gene3D" id="3.40.50.620">
    <property type="entry name" value="HUPs"/>
    <property type="match status" value="1"/>
</dbReference>
<protein>
    <recommendedName>
        <fullName evidence="5">Electron transfer flavoprotein alpha/beta-subunit N-terminal domain-containing protein</fullName>
    </recommendedName>
</protein>
<dbReference type="EMBL" id="BSQG01000003">
    <property type="protein sequence ID" value="GLU48150.1"/>
    <property type="molecule type" value="Genomic_DNA"/>
</dbReference>
<evidence type="ECO:0000256" key="2">
    <source>
        <dbReference type="ARBA" id="ARBA00011355"/>
    </source>
</evidence>
<reference evidence="6" key="1">
    <citation type="submission" date="2023-02" db="EMBL/GenBank/DDBJ databases">
        <title>Nocardiopsis ansamitocini NBRC 112285.</title>
        <authorList>
            <person name="Ichikawa N."/>
            <person name="Sato H."/>
            <person name="Tonouchi N."/>
        </authorList>
    </citation>
    <scope>NUCLEOTIDE SEQUENCE</scope>
    <source>
        <strain evidence="6">NBRC 112285</strain>
    </source>
</reference>
<dbReference type="InterPro" id="IPR014729">
    <property type="entry name" value="Rossmann-like_a/b/a_fold"/>
</dbReference>
<comment type="subunit">
    <text evidence="2">Heterodimer of an alpha and a beta subunit.</text>
</comment>
<dbReference type="InterPro" id="IPR012255">
    <property type="entry name" value="ETF_b"/>
</dbReference>
<dbReference type="Proteomes" id="UP001165092">
    <property type="component" value="Unassembled WGS sequence"/>
</dbReference>
<dbReference type="NCBIfam" id="TIGR04503">
    <property type="entry name" value="mft_etfB"/>
    <property type="match status" value="1"/>
</dbReference>
<dbReference type="InterPro" id="IPR014730">
    <property type="entry name" value="ETF_a/b_N"/>
</dbReference>
<dbReference type="Pfam" id="PF01012">
    <property type="entry name" value="ETF"/>
    <property type="match status" value="1"/>
</dbReference>
<gene>
    <name evidence="6" type="ORF">Nans01_25010</name>
</gene>
<evidence type="ECO:0000256" key="4">
    <source>
        <dbReference type="SAM" id="MobiDB-lite"/>
    </source>
</evidence>
<evidence type="ECO:0000313" key="7">
    <source>
        <dbReference type="Proteomes" id="UP001165092"/>
    </source>
</evidence>
<accession>A0A9W6P6M3</accession>
<comment type="cofactor">
    <cofactor evidence="1">
        <name>FAD</name>
        <dbReference type="ChEBI" id="CHEBI:57692"/>
    </cofactor>
</comment>
<dbReference type="SMART" id="SM00893">
    <property type="entry name" value="ETF"/>
    <property type="match status" value="1"/>
</dbReference>
<dbReference type="PANTHER" id="PTHR21294">
    <property type="entry name" value="ELECTRON TRANSFER FLAVOPROTEIN BETA-SUBUNIT"/>
    <property type="match status" value="1"/>
</dbReference>
<dbReference type="AlphaFoldDB" id="A0A9W6P6M3"/>
<dbReference type="SUPFAM" id="SSF52402">
    <property type="entry name" value="Adenine nucleotide alpha hydrolases-like"/>
    <property type="match status" value="1"/>
</dbReference>
<evidence type="ECO:0000256" key="3">
    <source>
        <dbReference type="ARBA" id="ARBA00025649"/>
    </source>
</evidence>